<reference evidence="3" key="1">
    <citation type="submission" date="2022-10" db="EMBL/GenBank/DDBJ databases">
        <title>Complete genome sequence of Schlegelella aquatica LMG 23380.</title>
        <authorList>
            <person name="Musilova J."/>
            <person name="Kourilova X."/>
            <person name="Bezdicek M."/>
            <person name="Hermankova K."/>
            <person name="Obruca S."/>
            <person name="Sedlar K."/>
        </authorList>
    </citation>
    <scope>NUCLEOTIDE SEQUENCE</scope>
    <source>
        <strain evidence="3">LMG 23380</strain>
    </source>
</reference>
<organism evidence="3 4">
    <name type="scientific">Caldimonas aquatica</name>
    <dbReference type="NCBI Taxonomy" id="376175"/>
    <lineage>
        <taxon>Bacteria</taxon>
        <taxon>Pseudomonadati</taxon>
        <taxon>Pseudomonadota</taxon>
        <taxon>Betaproteobacteria</taxon>
        <taxon>Burkholderiales</taxon>
        <taxon>Sphaerotilaceae</taxon>
        <taxon>Caldimonas</taxon>
    </lineage>
</organism>
<evidence type="ECO:0000256" key="1">
    <source>
        <dbReference type="SAM" id="MobiDB-lite"/>
    </source>
</evidence>
<dbReference type="EMBL" id="CP110257">
    <property type="protein sequence ID" value="UZD54878.1"/>
    <property type="molecule type" value="Genomic_DNA"/>
</dbReference>
<keyword evidence="4" id="KW-1185">Reference proteome</keyword>
<evidence type="ECO:0000259" key="2">
    <source>
        <dbReference type="Pfam" id="PF09850"/>
    </source>
</evidence>
<protein>
    <submittedName>
        <fullName evidence="3">Type IVB secretion system protein IcmH/DotU</fullName>
    </submittedName>
</protein>
<dbReference type="Gene3D" id="1.25.40.590">
    <property type="entry name" value="Type IV / VI secretion system, DotU"/>
    <property type="match status" value="1"/>
</dbReference>
<dbReference type="NCBIfam" id="TIGR03349">
    <property type="entry name" value="IV_VI_DotU"/>
    <property type="match status" value="1"/>
</dbReference>
<sequence length="265" mass="29567">MTTTPAGPPSLFGPHAGGSTAPAPREGVLVADPRTMLDLMYDGFYMLFLLKNRHPPTQADQFRQRVRDFLAQFDRAAKRLGLETDDIHQAKYAFCAVVDETILRSSFSIRDAWQLRPLQLEYFGDQLAGEHFFDRLEALRREGARKLQVLEVFHMCLLLGFQGKYLLEGTEKLNYLTARLGDEIAHLRGKAVGFAPRALPPDRIVHTLRHEVPAWSVAAVFALSGLLAFVGLRASLARDTEQGLAAYSELVKLAPKMAHVTITLP</sequence>
<evidence type="ECO:0000313" key="3">
    <source>
        <dbReference type="EMBL" id="UZD54878.1"/>
    </source>
</evidence>
<dbReference type="InterPro" id="IPR038522">
    <property type="entry name" value="T4/T6SS_DotU_sf"/>
</dbReference>
<dbReference type="PANTHER" id="PTHR38033">
    <property type="entry name" value="MEMBRANE PROTEIN-RELATED"/>
    <property type="match status" value="1"/>
</dbReference>
<dbReference type="Proteomes" id="UP001163266">
    <property type="component" value="Chromosome"/>
</dbReference>
<name>A0ABY6MS82_9BURK</name>
<dbReference type="NCBIfam" id="NF038228">
    <property type="entry name" value="IcmH_DotU_IVB"/>
    <property type="match status" value="1"/>
</dbReference>
<gene>
    <name evidence="3" type="primary">icmH</name>
    <name evidence="3" type="ORF">OMP39_14635</name>
</gene>
<dbReference type="Pfam" id="PF09850">
    <property type="entry name" value="DotU"/>
    <property type="match status" value="1"/>
</dbReference>
<dbReference type="RefSeq" id="WP_264892544.1">
    <property type="nucleotide sequence ID" value="NZ_CP110257.1"/>
</dbReference>
<dbReference type="PANTHER" id="PTHR38033:SF1">
    <property type="entry name" value="DOTU FAMILY TYPE IV_VI SECRETION SYSTEM PROTEIN"/>
    <property type="match status" value="1"/>
</dbReference>
<evidence type="ECO:0000313" key="4">
    <source>
        <dbReference type="Proteomes" id="UP001163266"/>
    </source>
</evidence>
<feature type="region of interest" description="Disordered" evidence="1">
    <location>
        <begin position="1"/>
        <end position="25"/>
    </location>
</feature>
<proteinExistence type="predicted"/>
<feature type="domain" description="Type IV / VI secretion system DotU" evidence="2">
    <location>
        <begin position="36"/>
        <end position="233"/>
    </location>
</feature>
<accession>A0ABY6MS82</accession>
<dbReference type="InterPro" id="IPR017732">
    <property type="entry name" value="T4/T6SS_DotU"/>
</dbReference>